<dbReference type="InterPro" id="IPR050791">
    <property type="entry name" value="Aldo-Keto_reductase"/>
</dbReference>
<dbReference type="InterPro" id="IPR036812">
    <property type="entry name" value="NAD(P)_OxRdtase_dom_sf"/>
</dbReference>
<dbReference type="OMA" id="MIELEPF"/>
<organism evidence="4 5">
    <name type="scientific">Taxus chinensis</name>
    <name type="common">Chinese yew</name>
    <name type="synonym">Taxus wallichiana var. chinensis</name>
    <dbReference type="NCBI Taxonomy" id="29808"/>
    <lineage>
        <taxon>Eukaryota</taxon>
        <taxon>Viridiplantae</taxon>
        <taxon>Streptophyta</taxon>
        <taxon>Embryophyta</taxon>
        <taxon>Tracheophyta</taxon>
        <taxon>Spermatophyta</taxon>
        <taxon>Pinopsida</taxon>
        <taxon>Pinidae</taxon>
        <taxon>Conifers II</taxon>
        <taxon>Cupressales</taxon>
        <taxon>Taxaceae</taxon>
        <taxon>Taxus</taxon>
    </lineage>
</organism>
<evidence type="ECO:0000313" key="4">
    <source>
        <dbReference type="EMBL" id="KAH9320565.1"/>
    </source>
</evidence>
<dbReference type="PANTHER" id="PTHR43625:SF40">
    <property type="entry name" value="ALDO-KETO REDUCTASE YAKC [NADP(+)]"/>
    <property type="match status" value="1"/>
</dbReference>
<dbReference type="GO" id="GO:0016491">
    <property type="term" value="F:oxidoreductase activity"/>
    <property type="evidence" value="ECO:0007669"/>
    <property type="project" value="UniProtKB-KW"/>
</dbReference>
<comment type="caution">
    <text evidence="4">The sequence shown here is derived from an EMBL/GenBank/DDBJ whole genome shotgun (WGS) entry which is preliminary data.</text>
</comment>
<evidence type="ECO:0000256" key="2">
    <source>
        <dbReference type="ARBA" id="ARBA00023002"/>
    </source>
</evidence>
<reference evidence="4 5" key="1">
    <citation type="journal article" date="2021" name="Nat. Plants">
        <title>The Taxus genome provides insights into paclitaxel biosynthesis.</title>
        <authorList>
            <person name="Xiong X."/>
            <person name="Gou J."/>
            <person name="Liao Q."/>
            <person name="Li Y."/>
            <person name="Zhou Q."/>
            <person name="Bi G."/>
            <person name="Li C."/>
            <person name="Du R."/>
            <person name="Wang X."/>
            <person name="Sun T."/>
            <person name="Guo L."/>
            <person name="Liang H."/>
            <person name="Lu P."/>
            <person name="Wu Y."/>
            <person name="Zhang Z."/>
            <person name="Ro D.K."/>
            <person name="Shang Y."/>
            <person name="Huang S."/>
            <person name="Yan J."/>
        </authorList>
    </citation>
    <scope>NUCLEOTIDE SEQUENCE [LARGE SCALE GENOMIC DNA]</scope>
    <source>
        <strain evidence="4">Ta-2019</strain>
    </source>
</reference>
<sequence>NPRFQGENLERNHALFQKLSEISAEKGCSPSHIALAWVQHQGNDVVPIPGTTKIKNLDDNMFSLSVNLTEEDMNEIEVVFPVDATAGPQ</sequence>
<dbReference type="AlphaFoldDB" id="A0AA38GF69"/>
<dbReference type="SUPFAM" id="SSF51430">
    <property type="entry name" value="NAD(P)-linked oxidoreductase"/>
    <property type="match status" value="1"/>
</dbReference>
<dbReference type="GO" id="GO:0005737">
    <property type="term" value="C:cytoplasm"/>
    <property type="evidence" value="ECO:0007669"/>
    <property type="project" value="TreeGrafter"/>
</dbReference>
<gene>
    <name evidence="4" type="ORF">KI387_015204</name>
</gene>
<dbReference type="Proteomes" id="UP000824469">
    <property type="component" value="Unassembled WGS sequence"/>
</dbReference>
<dbReference type="EMBL" id="JAHRHJ020000003">
    <property type="protein sequence ID" value="KAH9320565.1"/>
    <property type="molecule type" value="Genomic_DNA"/>
</dbReference>
<dbReference type="InterPro" id="IPR023210">
    <property type="entry name" value="NADP_OxRdtase_dom"/>
</dbReference>
<keyword evidence="2" id="KW-0560">Oxidoreductase</keyword>
<protein>
    <recommendedName>
        <fullName evidence="3">NADP-dependent oxidoreductase domain-containing protein</fullName>
    </recommendedName>
</protein>
<evidence type="ECO:0000313" key="5">
    <source>
        <dbReference type="Proteomes" id="UP000824469"/>
    </source>
</evidence>
<name>A0AA38GF69_TAXCH</name>
<feature type="non-terminal residue" evidence="4">
    <location>
        <position position="1"/>
    </location>
</feature>
<evidence type="ECO:0000256" key="1">
    <source>
        <dbReference type="ARBA" id="ARBA00022857"/>
    </source>
</evidence>
<evidence type="ECO:0000259" key="3">
    <source>
        <dbReference type="Pfam" id="PF00248"/>
    </source>
</evidence>
<feature type="domain" description="NADP-dependent oxidoreductase" evidence="3">
    <location>
        <begin position="9"/>
        <end position="77"/>
    </location>
</feature>
<dbReference type="Pfam" id="PF00248">
    <property type="entry name" value="Aldo_ket_red"/>
    <property type="match status" value="1"/>
</dbReference>
<keyword evidence="5" id="KW-1185">Reference proteome</keyword>
<keyword evidence="1" id="KW-0521">NADP</keyword>
<dbReference type="PANTHER" id="PTHR43625">
    <property type="entry name" value="AFLATOXIN B1 ALDEHYDE REDUCTASE"/>
    <property type="match status" value="1"/>
</dbReference>
<proteinExistence type="predicted"/>
<accession>A0AA38GF69</accession>
<dbReference type="Gene3D" id="3.20.20.100">
    <property type="entry name" value="NADP-dependent oxidoreductase domain"/>
    <property type="match status" value="1"/>
</dbReference>